<protein>
    <submittedName>
        <fullName evidence="1">Uncharacterized protein</fullName>
    </submittedName>
</protein>
<dbReference type="PANTHER" id="PTHR13222">
    <property type="entry name" value="RB1-INDUCIBLE COILED-COIL"/>
    <property type="match status" value="1"/>
</dbReference>
<dbReference type="GO" id="GO:0000422">
    <property type="term" value="P:autophagy of mitochondrion"/>
    <property type="evidence" value="ECO:0007669"/>
    <property type="project" value="TreeGrafter"/>
</dbReference>
<dbReference type="GO" id="GO:1990316">
    <property type="term" value="C:Atg1/ULK1 kinase complex"/>
    <property type="evidence" value="ECO:0007669"/>
    <property type="project" value="TreeGrafter"/>
</dbReference>
<gene>
    <name evidence="1" type="ORF">BTMF_LOCUS15187</name>
</gene>
<dbReference type="PANTHER" id="PTHR13222:SF1">
    <property type="entry name" value="RB1-INDUCIBLE COILED-COIL PROTEIN 1"/>
    <property type="match status" value="1"/>
</dbReference>
<evidence type="ECO:0000313" key="1">
    <source>
        <dbReference type="EMBL" id="VDO52868.1"/>
    </source>
</evidence>
<keyword evidence="2" id="KW-1185">Reference proteome</keyword>
<dbReference type="EMBL" id="UZAG01022207">
    <property type="protein sequence ID" value="VDO52868.1"/>
    <property type="molecule type" value="Genomic_DNA"/>
</dbReference>
<dbReference type="GO" id="GO:0034727">
    <property type="term" value="P:piecemeal microautophagy of the nucleus"/>
    <property type="evidence" value="ECO:0007669"/>
    <property type="project" value="TreeGrafter"/>
</dbReference>
<feature type="non-terminal residue" evidence="1">
    <location>
        <position position="312"/>
    </location>
</feature>
<accession>A0A3P7ZJG7</accession>
<dbReference type="GO" id="GO:0060090">
    <property type="term" value="F:molecular adaptor activity"/>
    <property type="evidence" value="ECO:0007669"/>
    <property type="project" value="TreeGrafter"/>
</dbReference>
<sequence length="312" mass="36463">MITRYCDAGRLGLKVAERCLQLCARLVQDHQLLHQGWLALISNLYDSRTQIEKKSERFLSRYERLKTMKIKAETLLQDFDNVLRTLQQIKIPSALLSNSYKLQGSSKIAEECTLYEYIARADPQNSLEEISEQTSDTEYKQVVSNMRYVSEEVSNPEIRNIREETKVLKDLCFAVSQSAVDSQCTKDIVLNQREKMFKVKKLIEQIQKMGKAFQQSKIELLNNIRTRLRGWILQSLLKRKGTYFRLYTTFRVVKILNALEIFSSLSTVYDRLHATNNQIILFEEKYIALRNRLDIIRQVKESPIMFATALTE</sequence>
<reference evidence="1 2" key="1">
    <citation type="submission" date="2018-11" db="EMBL/GenBank/DDBJ databases">
        <authorList>
            <consortium name="Pathogen Informatics"/>
        </authorList>
    </citation>
    <scope>NUCLEOTIDE SEQUENCE [LARGE SCALE GENOMIC DNA]</scope>
</reference>
<evidence type="ECO:0000313" key="2">
    <source>
        <dbReference type="Proteomes" id="UP000280834"/>
    </source>
</evidence>
<dbReference type="GO" id="GO:0061723">
    <property type="term" value="P:glycophagy"/>
    <property type="evidence" value="ECO:0007669"/>
    <property type="project" value="TreeGrafter"/>
</dbReference>
<dbReference type="GO" id="GO:0019901">
    <property type="term" value="F:protein kinase binding"/>
    <property type="evidence" value="ECO:0007669"/>
    <property type="project" value="TreeGrafter"/>
</dbReference>
<name>A0A3P7ZJG7_9BILA</name>
<organism evidence="1 2">
    <name type="scientific">Brugia timori</name>
    <dbReference type="NCBI Taxonomy" id="42155"/>
    <lineage>
        <taxon>Eukaryota</taxon>
        <taxon>Metazoa</taxon>
        <taxon>Ecdysozoa</taxon>
        <taxon>Nematoda</taxon>
        <taxon>Chromadorea</taxon>
        <taxon>Rhabditida</taxon>
        <taxon>Spirurina</taxon>
        <taxon>Spiruromorpha</taxon>
        <taxon>Filarioidea</taxon>
        <taxon>Onchocercidae</taxon>
        <taxon>Brugia</taxon>
    </lineage>
</organism>
<dbReference type="GO" id="GO:0034517">
    <property type="term" value="P:ribophagy"/>
    <property type="evidence" value="ECO:0007669"/>
    <property type="project" value="TreeGrafter"/>
</dbReference>
<dbReference type="Proteomes" id="UP000280834">
    <property type="component" value="Unassembled WGS sequence"/>
</dbReference>
<dbReference type="GO" id="GO:0061709">
    <property type="term" value="P:reticulophagy"/>
    <property type="evidence" value="ECO:0007669"/>
    <property type="project" value="TreeGrafter"/>
</dbReference>
<dbReference type="GO" id="GO:0000045">
    <property type="term" value="P:autophagosome assembly"/>
    <property type="evidence" value="ECO:0007669"/>
    <property type="project" value="InterPro"/>
</dbReference>
<dbReference type="InterPro" id="IPR040040">
    <property type="entry name" value="ATG11"/>
</dbReference>
<proteinExistence type="predicted"/>
<dbReference type="GO" id="GO:0034045">
    <property type="term" value="C:phagophore assembly site membrane"/>
    <property type="evidence" value="ECO:0007669"/>
    <property type="project" value="TreeGrafter"/>
</dbReference>
<dbReference type="AlphaFoldDB" id="A0A3P7ZJG7"/>